<organism evidence="2 3">
    <name type="scientific">Pseudonocardia abyssalis</name>
    <dbReference type="NCBI Taxonomy" id="2792008"/>
    <lineage>
        <taxon>Bacteria</taxon>
        <taxon>Bacillati</taxon>
        <taxon>Actinomycetota</taxon>
        <taxon>Actinomycetes</taxon>
        <taxon>Pseudonocardiales</taxon>
        <taxon>Pseudonocardiaceae</taxon>
        <taxon>Pseudonocardia</taxon>
    </lineage>
</organism>
<evidence type="ECO:0000313" key="3">
    <source>
        <dbReference type="Proteomes" id="UP000694287"/>
    </source>
</evidence>
<protein>
    <submittedName>
        <fullName evidence="2">Uncharacterized protein</fullName>
    </submittedName>
</protein>
<comment type="caution">
    <text evidence="2">The sequence shown here is derived from an EMBL/GenBank/DDBJ whole genome shotgun (WGS) entry which is preliminary data.</text>
</comment>
<evidence type="ECO:0000313" key="2">
    <source>
        <dbReference type="EMBL" id="MBW0133796.1"/>
    </source>
</evidence>
<gene>
    <name evidence="2" type="ORF">I4I81_05965</name>
</gene>
<reference evidence="2 3" key="1">
    <citation type="submission" date="2020-11" db="EMBL/GenBank/DDBJ databases">
        <title>Pseudonocardia abyssalis sp. nov. and Pseudonocardia oceani sp. nov., description and phylogenomic analysis of two novel actinomycetes isolated from the deep Southern Ocean.</title>
        <authorList>
            <person name="Parra J."/>
        </authorList>
    </citation>
    <scope>NUCLEOTIDE SEQUENCE [LARGE SCALE GENOMIC DNA]</scope>
    <source>
        <strain evidence="2 3">KRD-168</strain>
    </source>
</reference>
<proteinExistence type="predicted"/>
<dbReference type="RefSeq" id="WP_218615869.1">
    <property type="nucleotide sequence ID" value="NZ_JADQDK010000001.1"/>
</dbReference>
<feature type="region of interest" description="Disordered" evidence="1">
    <location>
        <begin position="26"/>
        <end position="70"/>
    </location>
</feature>
<evidence type="ECO:0000256" key="1">
    <source>
        <dbReference type="SAM" id="MobiDB-lite"/>
    </source>
</evidence>
<dbReference type="Proteomes" id="UP000694287">
    <property type="component" value="Unassembled WGS sequence"/>
</dbReference>
<name>A0ABS6UPB1_9PSEU</name>
<keyword evidence="3" id="KW-1185">Reference proteome</keyword>
<accession>A0ABS6UPB1</accession>
<dbReference type="EMBL" id="JADQDK010000001">
    <property type="protein sequence ID" value="MBW0133796.1"/>
    <property type="molecule type" value="Genomic_DNA"/>
</dbReference>
<sequence length="153" mass="15596">MTDPRRVGGQLRRAADLLRCGGLGAARGPWLWADPDPEAGAGERTGRPTSPKDLPAFPVHPDPHRGPGRADAALVDDAVRWPEVPAPRSASCGAARVASGIARPLADLLDALAPQVVAAVDAGGSLDDEPFRSALRLAAAVLGPAGARPGPTD</sequence>